<evidence type="ECO:0000256" key="1">
    <source>
        <dbReference type="ARBA" id="ARBA00023015"/>
    </source>
</evidence>
<dbReference type="GO" id="GO:0003677">
    <property type="term" value="F:DNA binding"/>
    <property type="evidence" value="ECO:0007669"/>
    <property type="project" value="UniProtKB-KW"/>
</dbReference>
<dbReference type="GO" id="GO:0003700">
    <property type="term" value="F:DNA-binding transcription factor activity"/>
    <property type="evidence" value="ECO:0007669"/>
    <property type="project" value="InterPro"/>
</dbReference>
<dbReference type="InterPro" id="IPR036390">
    <property type="entry name" value="WH_DNA-bd_sf"/>
</dbReference>
<dbReference type="PANTHER" id="PTHR33154:SF18">
    <property type="entry name" value="ARSENICAL RESISTANCE OPERON REPRESSOR"/>
    <property type="match status" value="1"/>
</dbReference>
<gene>
    <name evidence="5" type="ORF">SAMN04488541_10702</name>
</gene>
<keyword evidence="2" id="KW-0238">DNA-binding</keyword>
<dbReference type="PROSITE" id="PS50987">
    <property type="entry name" value="HTH_ARSR_2"/>
    <property type="match status" value="1"/>
</dbReference>
<organism evidence="5 6">
    <name type="scientific">Thermoflexibacter ruber</name>
    <dbReference type="NCBI Taxonomy" id="1003"/>
    <lineage>
        <taxon>Bacteria</taxon>
        <taxon>Pseudomonadati</taxon>
        <taxon>Bacteroidota</taxon>
        <taxon>Cytophagia</taxon>
        <taxon>Cytophagales</taxon>
        <taxon>Thermoflexibacteraceae</taxon>
        <taxon>Thermoflexibacter</taxon>
    </lineage>
</organism>
<dbReference type="InterPro" id="IPR036388">
    <property type="entry name" value="WH-like_DNA-bd_sf"/>
</dbReference>
<dbReference type="Proteomes" id="UP000199513">
    <property type="component" value="Unassembled WGS sequence"/>
</dbReference>
<dbReference type="Pfam" id="PF01022">
    <property type="entry name" value="HTH_5"/>
    <property type="match status" value="1"/>
</dbReference>
<dbReference type="OrthoDB" id="9798835at2"/>
<dbReference type="EMBL" id="FONY01000070">
    <property type="protein sequence ID" value="SFF58773.1"/>
    <property type="molecule type" value="Genomic_DNA"/>
</dbReference>
<evidence type="ECO:0000313" key="5">
    <source>
        <dbReference type="EMBL" id="SFF58773.1"/>
    </source>
</evidence>
<dbReference type="Gene3D" id="1.10.10.10">
    <property type="entry name" value="Winged helix-like DNA-binding domain superfamily/Winged helix DNA-binding domain"/>
    <property type="match status" value="1"/>
</dbReference>
<name>A0A1I2JX93_9BACT</name>
<dbReference type="PANTHER" id="PTHR33154">
    <property type="entry name" value="TRANSCRIPTIONAL REGULATOR, ARSR FAMILY"/>
    <property type="match status" value="1"/>
</dbReference>
<keyword evidence="1" id="KW-0805">Transcription regulation</keyword>
<evidence type="ECO:0000256" key="3">
    <source>
        <dbReference type="ARBA" id="ARBA00023163"/>
    </source>
</evidence>
<dbReference type="NCBIfam" id="NF033788">
    <property type="entry name" value="HTH_metalloreg"/>
    <property type="match status" value="1"/>
</dbReference>
<dbReference type="SUPFAM" id="SSF46785">
    <property type="entry name" value="Winged helix' DNA-binding domain"/>
    <property type="match status" value="1"/>
</dbReference>
<keyword evidence="6" id="KW-1185">Reference proteome</keyword>
<reference evidence="5 6" key="1">
    <citation type="submission" date="2016-10" db="EMBL/GenBank/DDBJ databases">
        <authorList>
            <person name="de Groot N.N."/>
        </authorList>
    </citation>
    <scope>NUCLEOTIDE SEQUENCE [LARGE SCALE GENOMIC DNA]</scope>
    <source>
        <strain>GEY</strain>
        <strain evidence="6">DSM 9560</strain>
    </source>
</reference>
<dbReference type="SMART" id="SM00418">
    <property type="entry name" value="HTH_ARSR"/>
    <property type="match status" value="1"/>
</dbReference>
<dbReference type="RefSeq" id="WP_091549451.1">
    <property type="nucleotide sequence ID" value="NZ_FONY01000070.1"/>
</dbReference>
<dbReference type="InterPro" id="IPR001845">
    <property type="entry name" value="HTH_ArsR_DNA-bd_dom"/>
</dbReference>
<evidence type="ECO:0000313" key="6">
    <source>
        <dbReference type="Proteomes" id="UP000199513"/>
    </source>
</evidence>
<dbReference type="InterPro" id="IPR018334">
    <property type="entry name" value="ArsR_HTH"/>
</dbReference>
<feature type="domain" description="HTH arsR-type" evidence="4">
    <location>
        <begin position="3"/>
        <end position="97"/>
    </location>
</feature>
<dbReference type="PROSITE" id="PS00846">
    <property type="entry name" value="HTH_ARSR_1"/>
    <property type="match status" value="1"/>
</dbReference>
<evidence type="ECO:0000256" key="2">
    <source>
        <dbReference type="ARBA" id="ARBA00023125"/>
    </source>
</evidence>
<protein>
    <submittedName>
        <fullName evidence="5">Regulatory protein, arsR family</fullName>
    </submittedName>
</protein>
<accession>A0A1I2JX93</accession>
<dbReference type="InterPro" id="IPR011991">
    <property type="entry name" value="ArsR-like_HTH"/>
</dbReference>
<dbReference type="AlphaFoldDB" id="A0A1I2JX93"/>
<proteinExistence type="predicted"/>
<dbReference type="CDD" id="cd00090">
    <property type="entry name" value="HTH_ARSR"/>
    <property type="match status" value="1"/>
</dbReference>
<keyword evidence="3" id="KW-0804">Transcription</keyword>
<sequence length="131" mass="15594">MRVKHFNLGVGSQIFKALSDESRIRILYLIAKNKEMCISDLELVLDFTQTKISRHLIYLKNAGLVTHRKVDQWTYYAIKDELVDFVELVIRYFEKNPELANDLSTYKTLYSNRELAINKIEKKNRRYEAKF</sequence>
<evidence type="ECO:0000259" key="4">
    <source>
        <dbReference type="PROSITE" id="PS50987"/>
    </source>
</evidence>
<dbReference type="InterPro" id="IPR051081">
    <property type="entry name" value="HTH_MetalResp_TranReg"/>
</dbReference>
<dbReference type="PRINTS" id="PR00778">
    <property type="entry name" value="HTHARSR"/>
</dbReference>